<dbReference type="Gene3D" id="3.10.20.620">
    <property type="match status" value="1"/>
</dbReference>
<evidence type="ECO:0000259" key="4">
    <source>
        <dbReference type="Pfam" id="PF20637"/>
    </source>
</evidence>
<evidence type="ECO:0000259" key="5">
    <source>
        <dbReference type="Pfam" id="PF20638"/>
    </source>
</evidence>
<dbReference type="InterPro" id="IPR048318">
    <property type="entry name" value="ATG5_UblB"/>
</dbReference>
<dbReference type="InterPro" id="IPR048940">
    <property type="entry name" value="ATG5_HBR"/>
</dbReference>
<dbReference type="Gene3D" id="3.10.20.90">
    <property type="entry name" value="Phosphatidylinositol 3-kinase Catalytic Subunit, Chain A, domain 1"/>
    <property type="match status" value="1"/>
</dbReference>
<evidence type="ECO:0000256" key="1">
    <source>
        <dbReference type="RuleBase" id="RU361202"/>
    </source>
</evidence>
<feature type="domain" description="Autophagy protein ATG5 UblB" evidence="3">
    <location>
        <begin position="216"/>
        <end position="349"/>
    </location>
</feature>
<keyword evidence="1" id="KW-0813">Transport</keyword>
<name>A0ABR0K4D4_9EURO</name>
<dbReference type="InterPro" id="IPR048939">
    <property type="entry name" value="ATG5_UblA"/>
</dbReference>
<dbReference type="PANTHER" id="PTHR13040:SF2">
    <property type="entry name" value="AUTOPHAGY PROTEIN 5"/>
    <property type="match status" value="1"/>
</dbReference>
<evidence type="ECO:0000313" key="7">
    <source>
        <dbReference type="Proteomes" id="UP001345013"/>
    </source>
</evidence>
<evidence type="ECO:0000313" key="6">
    <source>
        <dbReference type="EMBL" id="KAK5084102.1"/>
    </source>
</evidence>
<keyword evidence="1" id="KW-0832">Ubl conjugation</keyword>
<dbReference type="InterPro" id="IPR007239">
    <property type="entry name" value="Atg5"/>
</dbReference>
<proteinExistence type="inferred from homology"/>
<sequence>MPATSQSNNAEDLDAIQQHVWNARLPLEIRLSASESRVYDQSDPYVISFPRLAYLPFLLPRLLNHFAEELITDIETISPDTGFFTFDGVPLKWHLPVGLLYDIYVLSTQDVDHHDPERSTTFDRKAPPFRLEVHFSQSSTSAPHLNLLGPAPAVVHDSFINSVKEADFLRSGTAKPIMSLSAADSTLLWRSTRENDLSVFSRIHASLLPTNMPWRNIPLRLYLPSTNANRQNDAESTVTTETDTEQPKVIPTGSQPQGQIRVIQSQIPPYSSASTAPTTTQLRLPSSGQGTPQTLGTALHSLLPGLFPSRRTPILAKPLLHGAPIPMNAVLEEVASKACYADGWVNIVIAITG</sequence>
<feature type="compositionally biased region" description="Polar residues" evidence="2">
    <location>
        <begin position="228"/>
        <end position="241"/>
    </location>
</feature>
<keyword evidence="1" id="KW-1017">Isopeptide bond</keyword>
<dbReference type="Proteomes" id="UP001345013">
    <property type="component" value="Unassembled WGS sequence"/>
</dbReference>
<dbReference type="Pfam" id="PF20638">
    <property type="entry name" value="ATG5_UblA"/>
    <property type="match status" value="1"/>
</dbReference>
<evidence type="ECO:0000259" key="3">
    <source>
        <dbReference type="Pfam" id="PF04106"/>
    </source>
</evidence>
<comment type="subcellular location">
    <subcellularLocation>
        <location evidence="1">Preautophagosomal structure membrane</location>
        <topology evidence="1">Peripheral membrane protein</topology>
    </subcellularLocation>
</comment>
<dbReference type="Pfam" id="PF04106">
    <property type="entry name" value="ATG5_UblB"/>
    <property type="match status" value="1"/>
</dbReference>
<keyword evidence="1" id="KW-0472">Membrane</keyword>
<keyword evidence="7" id="KW-1185">Reference proteome</keyword>
<protein>
    <recommendedName>
        <fullName evidence="1">Autophagy protein 5</fullName>
    </recommendedName>
</protein>
<comment type="function">
    <text evidence="1">Involved in cytoplasm to vacuole transport (Cvt) and autophagic vesicle formation.</text>
</comment>
<dbReference type="EMBL" id="JAVRRG010000116">
    <property type="protein sequence ID" value="KAK5084102.1"/>
    <property type="molecule type" value="Genomic_DNA"/>
</dbReference>
<organism evidence="6 7">
    <name type="scientific">Lithohypha guttulata</name>
    <dbReference type="NCBI Taxonomy" id="1690604"/>
    <lineage>
        <taxon>Eukaryota</taxon>
        <taxon>Fungi</taxon>
        <taxon>Dikarya</taxon>
        <taxon>Ascomycota</taxon>
        <taxon>Pezizomycotina</taxon>
        <taxon>Eurotiomycetes</taxon>
        <taxon>Chaetothyriomycetidae</taxon>
        <taxon>Chaetothyriales</taxon>
        <taxon>Trichomeriaceae</taxon>
        <taxon>Lithohypha</taxon>
    </lineage>
</organism>
<comment type="subunit">
    <text evidence="1">Conjugated with ATG12.</text>
</comment>
<dbReference type="Pfam" id="PF20637">
    <property type="entry name" value="ATG5_HBR"/>
    <property type="match status" value="1"/>
</dbReference>
<dbReference type="PANTHER" id="PTHR13040">
    <property type="entry name" value="AUTOPHAGY PROTEIN 5"/>
    <property type="match status" value="1"/>
</dbReference>
<reference evidence="6 7" key="1">
    <citation type="submission" date="2023-08" db="EMBL/GenBank/DDBJ databases">
        <title>Black Yeasts Isolated from many extreme environments.</title>
        <authorList>
            <person name="Coleine C."/>
            <person name="Stajich J.E."/>
            <person name="Selbmann L."/>
        </authorList>
    </citation>
    <scope>NUCLEOTIDE SEQUENCE [LARGE SCALE GENOMIC DNA]</scope>
    <source>
        <strain evidence="6 7">CCFEE 5885</strain>
    </source>
</reference>
<feature type="region of interest" description="Disordered" evidence="2">
    <location>
        <begin position="228"/>
        <end position="256"/>
    </location>
</feature>
<feature type="domain" description="Autophagy protein ATG5 UblA" evidence="5">
    <location>
        <begin position="20"/>
        <end position="135"/>
    </location>
</feature>
<gene>
    <name evidence="6" type="primary">atg5</name>
    <name evidence="6" type="ORF">LTR24_007600</name>
</gene>
<accession>A0ABR0K4D4</accession>
<comment type="similarity">
    <text evidence="1">Belongs to the ATG5 family.</text>
</comment>
<comment type="caution">
    <text evidence="6">The sequence shown here is derived from an EMBL/GenBank/DDBJ whole genome shotgun (WGS) entry which is preliminary data.</text>
</comment>
<evidence type="ECO:0000256" key="2">
    <source>
        <dbReference type="SAM" id="MobiDB-lite"/>
    </source>
</evidence>
<dbReference type="InterPro" id="IPR042527">
    <property type="entry name" value="Atg5_UblA_dom_sf"/>
</dbReference>
<feature type="domain" description="Autophagy protein ATG5 alpha-helical bundle region" evidence="4">
    <location>
        <begin position="154"/>
        <end position="210"/>
    </location>
</feature>
<keyword evidence="1" id="KW-0072">Autophagy</keyword>